<gene>
    <name evidence="2" type="ORF">ENR64_13445</name>
</gene>
<name>A0A7C3PDP4_9CYAN</name>
<evidence type="ECO:0000259" key="1">
    <source>
        <dbReference type="Pfam" id="PF08241"/>
    </source>
</evidence>
<accession>A0A7C3PDP4</accession>
<keyword evidence="2" id="KW-0808">Transferase</keyword>
<dbReference type="CDD" id="cd02440">
    <property type="entry name" value="AdoMet_MTases"/>
    <property type="match status" value="1"/>
</dbReference>
<dbReference type="EMBL" id="DSRU01000197">
    <property type="protein sequence ID" value="HFM98732.1"/>
    <property type="molecule type" value="Genomic_DNA"/>
</dbReference>
<dbReference type="AlphaFoldDB" id="A0A7C3PDP4"/>
<dbReference type="GO" id="GO:0032259">
    <property type="term" value="P:methylation"/>
    <property type="evidence" value="ECO:0007669"/>
    <property type="project" value="UniProtKB-KW"/>
</dbReference>
<dbReference type="Pfam" id="PF08241">
    <property type="entry name" value="Methyltransf_11"/>
    <property type="match status" value="1"/>
</dbReference>
<dbReference type="Gene3D" id="3.40.50.150">
    <property type="entry name" value="Vaccinia Virus protein VP39"/>
    <property type="match status" value="1"/>
</dbReference>
<organism evidence="2">
    <name type="scientific">Oscillatoriales cyanobacterium SpSt-418</name>
    <dbReference type="NCBI Taxonomy" id="2282169"/>
    <lineage>
        <taxon>Bacteria</taxon>
        <taxon>Bacillati</taxon>
        <taxon>Cyanobacteriota</taxon>
        <taxon>Cyanophyceae</taxon>
        <taxon>Oscillatoriophycideae</taxon>
        <taxon>Oscillatoriales</taxon>
    </lineage>
</organism>
<evidence type="ECO:0000313" key="2">
    <source>
        <dbReference type="EMBL" id="HFM98732.1"/>
    </source>
</evidence>
<comment type="caution">
    <text evidence="2">The sequence shown here is derived from an EMBL/GenBank/DDBJ whole genome shotgun (WGS) entry which is preliminary data.</text>
</comment>
<proteinExistence type="predicted"/>
<reference evidence="2" key="1">
    <citation type="journal article" date="2020" name="mSystems">
        <title>Genome- and Community-Level Interaction Insights into Carbon Utilization and Element Cycling Functions of Hydrothermarchaeota in Hydrothermal Sediment.</title>
        <authorList>
            <person name="Zhou Z."/>
            <person name="Liu Y."/>
            <person name="Xu W."/>
            <person name="Pan J."/>
            <person name="Luo Z.H."/>
            <person name="Li M."/>
        </authorList>
    </citation>
    <scope>NUCLEOTIDE SEQUENCE [LARGE SCALE GENOMIC DNA]</scope>
    <source>
        <strain evidence="2">SpSt-418</strain>
    </source>
</reference>
<protein>
    <submittedName>
        <fullName evidence="2">Class I SAM-dependent methyltransferase</fullName>
    </submittedName>
</protein>
<dbReference type="SUPFAM" id="SSF53335">
    <property type="entry name" value="S-adenosyl-L-methionine-dependent methyltransferases"/>
    <property type="match status" value="1"/>
</dbReference>
<dbReference type="InterPro" id="IPR013216">
    <property type="entry name" value="Methyltransf_11"/>
</dbReference>
<sequence>MTKLSSVRDKIGAIAHNPQSLARLLRRLYLRLVTTPFRQDSTEDPYYQLFQTFLTMVRDRPQPNVLELGARNVTNNSPRKLFTNAAQYVGFDIHAGEGVDVVGDIHQLSTYFPANTFDVVYCISVFEHLAMPWKAILEINRVMKDGGLLFISTHPTFPKHELPWDFWRFSEAAFGVLLNPVTGFELIGCVEGLPCSIVPLVRDRWMKGMSVEPANLGVAVLAKKIANSDPRLCWDVTTAEVTTGIYPT</sequence>
<keyword evidence="2" id="KW-0489">Methyltransferase</keyword>
<dbReference type="InterPro" id="IPR029063">
    <property type="entry name" value="SAM-dependent_MTases_sf"/>
</dbReference>
<dbReference type="GO" id="GO:0008757">
    <property type="term" value="F:S-adenosylmethionine-dependent methyltransferase activity"/>
    <property type="evidence" value="ECO:0007669"/>
    <property type="project" value="InterPro"/>
</dbReference>
<feature type="domain" description="Methyltransferase type 11" evidence="1">
    <location>
        <begin position="101"/>
        <end position="151"/>
    </location>
</feature>